<accession>A0A1W0WKE4</accession>
<dbReference type="CDD" id="cd13220">
    <property type="entry name" value="PH-GRAM_GRAMDC"/>
    <property type="match status" value="1"/>
</dbReference>
<dbReference type="InterPro" id="IPR004182">
    <property type="entry name" value="GRAM"/>
</dbReference>
<feature type="compositionally biased region" description="Basic and acidic residues" evidence="1">
    <location>
        <begin position="285"/>
        <end position="301"/>
    </location>
</feature>
<sequence>MCEGDGVGGMYKGEVRCYEATMQQEFGRLERVRRRNIRSPSEWDFTDDMRLVSGRNKSQREEKFRQRFLEVPEEETLINYYSCAFNKDYYLQHGALYVTSNYICFRSNIFGHERKIIIPTSEVRHIDKVNTFRLIPSGLVIVTGDEKYHFESFLNRQSAYETLKHATGKNNGDGPATSPVHARRREDSSTKRFIKSQSSCSLDRKEHDGNGDGAATKEDFLRPLSATVMHDYVTRRSSRAALMLSAGQTGSLVNHCNSAPDLVASDPQQEHSRNNLSQDSVDGCGSHEDLVRDQSHRRQTVDKTGPSSQCKSTVDFGWDHSTDNDPAFTVRISMRALLRIGYLLCLLLTVTALLSLSGFMAPSRSTAPSRVSGNTQKISLNNAELGPLNETLQLLNSVCDATQKLLLQTQRHLQRPG</sequence>
<feature type="transmembrane region" description="Helical" evidence="2">
    <location>
        <begin position="340"/>
        <end position="361"/>
    </location>
</feature>
<dbReference type="GO" id="GO:0120015">
    <property type="term" value="F:sterol transfer activity"/>
    <property type="evidence" value="ECO:0007669"/>
    <property type="project" value="TreeGrafter"/>
</dbReference>
<evidence type="ECO:0000313" key="4">
    <source>
        <dbReference type="EMBL" id="OQV15647.1"/>
    </source>
</evidence>
<dbReference type="PANTHER" id="PTHR23319:SF4">
    <property type="entry name" value="GRAM DOMAIN CONTAINING 1B, ISOFORM E"/>
    <property type="match status" value="1"/>
</dbReference>
<dbReference type="GO" id="GO:0032934">
    <property type="term" value="F:sterol binding"/>
    <property type="evidence" value="ECO:0007669"/>
    <property type="project" value="TreeGrafter"/>
</dbReference>
<dbReference type="EMBL" id="MTYJ01000086">
    <property type="protein sequence ID" value="OQV15647.1"/>
    <property type="molecule type" value="Genomic_DNA"/>
</dbReference>
<evidence type="ECO:0000313" key="5">
    <source>
        <dbReference type="Proteomes" id="UP000192578"/>
    </source>
</evidence>
<feature type="region of interest" description="Disordered" evidence="1">
    <location>
        <begin position="165"/>
        <end position="217"/>
    </location>
</feature>
<protein>
    <submittedName>
        <fullName evidence="4">GRAM domain-containing protein 3</fullName>
    </submittedName>
</protein>
<evidence type="ECO:0000256" key="1">
    <source>
        <dbReference type="SAM" id="MobiDB-lite"/>
    </source>
</evidence>
<dbReference type="GO" id="GO:0005886">
    <property type="term" value="C:plasma membrane"/>
    <property type="evidence" value="ECO:0007669"/>
    <property type="project" value="TreeGrafter"/>
</dbReference>
<feature type="compositionally biased region" description="Basic and acidic residues" evidence="1">
    <location>
        <begin position="202"/>
        <end position="217"/>
    </location>
</feature>
<dbReference type="SMART" id="SM00568">
    <property type="entry name" value="GRAM"/>
    <property type="match status" value="1"/>
</dbReference>
<keyword evidence="2" id="KW-1133">Transmembrane helix</keyword>
<dbReference type="GO" id="GO:0032366">
    <property type="term" value="P:intracellular sterol transport"/>
    <property type="evidence" value="ECO:0007669"/>
    <property type="project" value="TreeGrafter"/>
</dbReference>
<gene>
    <name evidence="4" type="ORF">BV898_10234</name>
</gene>
<keyword evidence="2" id="KW-0472">Membrane</keyword>
<keyword evidence="5" id="KW-1185">Reference proteome</keyword>
<dbReference type="Proteomes" id="UP000192578">
    <property type="component" value="Unassembled WGS sequence"/>
</dbReference>
<dbReference type="GO" id="GO:0140268">
    <property type="term" value="C:endoplasmic reticulum-plasma membrane contact site"/>
    <property type="evidence" value="ECO:0007669"/>
    <property type="project" value="TreeGrafter"/>
</dbReference>
<organism evidence="4 5">
    <name type="scientific">Hypsibius exemplaris</name>
    <name type="common">Freshwater tardigrade</name>
    <dbReference type="NCBI Taxonomy" id="2072580"/>
    <lineage>
        <taxon>Eukaryota</taxon>
        <taxon>Metazoa</taxon>
        <taxon>Ecdysozoa</taxon>
        <taxon>Tardigrada</taxon>
        <taxon>Eutardigrada</taxon>
        <taxon>Parachela</taxon>
        <taxon>Hypsibioidea</taxon>
        <taxon>Hypsibiidae</taxon>
        <taxon>Hypsibius</taxon>
    </lineage>
</organism>
<dbReference type="OrthoDB" id="74360at2759"/>
<comment type="caution">
    <text evidence="4">The sequence shown here is derived from an EMBL/GenBank/DDBJ whole genome shotgun (WGS) entry which is preliminary data.</text>
</comment>
<name>A0A1W0WKE4_HYPEX</name>
<evidence type="ECO:0000259" key="3">
    <source>
        <dbReference type="SMART" id="SM00568"/>
    </source>
</evidence>
<keyword evidence="2" id="KW-0812">Transmembrane</keyword>
<dbReference type="InterPro" id="IPR051482">
    <property type="entry name" value="Cholesterol_transport"/>
</dbReference>
<feature type="region of interest" description="Disordered" evidence="1">
    <location>
        <begin position="257"/>
        <end position="315"/>
    </location>
</feature>
<evidence type="ECO:0000256" key="2">
    <source>
        <dbReference type="SAM" id="Phobius"/>
    </source>
</evidence>
<feature type="domain" description="GRAM" evidence="3">
    <location>
        <begin position="62"/>
        <end position="130"/>
    </location>
</feature>
<dbReference type="Pfam" id="PF02893">
    <property type="entry name" value="GRAM"/>
    <property type="match status" value="1"/>
</dbReference>
<dbReference type="PANTHER" id="PTHR23319">
    <property type="entry name" value="GRAM DOMAIN CONTAINING 1B, ISOFORM E"/>
    <property type="match status" value="1"/>
</dbReference>
<dbReference type="AlphaFoldDB" id="A0A1W0WKE4"/>
<dbReference type="InterPro" id="IPR011993">
    <property type="entry name" value="PH-like_dom_sf"/>
</dbReference>
<dbReference type="GO" id="GO:0005789">
    <property type="term" value="C:endoplasmic reticulum membrane"/>
    <property type="evidence" value="ECO:0007669"/>
    <property type="project" value="TreeGrafter"/>
</dbReference>
<dbReference type="Gene3D" id="2.30.29.30">
    <property type="entry name" value="Pleckstrin-homology domain (PH domain)/Phosphotyrosine-binding domain (PTB)"/>
    <property type="match status" value="1"/>
</dbReference>
<proteinExistence type="predicted"/>
<reference evidence="5" key="1">
    <citation type="submission" date="2017-01" db="EMBL/GenBank/DDBJ databases">
        <title>Comparative genomics of anhydrobiosis in the tardigrade Hypsibius dujardini.</title>
        <authorList>
            <person name="Yoshida Y."/>
            <person name="Koutsovoulos G."/>
            <person name="Laetsch D."/>
            <person name="Stevens L."/>
            <person name="Kumar S."/>
            <person name="Horikawa D."/>
            <person name="Ishino K."/>
            <person name="Komine S."/>
            <person name="Tomita M."/>
            <person name="Blaxter M."/>
            <person name="Arakawa K."/>
        </authorList>
    </citation>
    <scope>NUCLEOTIDE SEQUENCE [LARGE SCALE GENOMIC DNA]</scope>
    <source>
        <strain evidence="5">Z151</strain>
    </source>
</reference>